<comment type="caution">
    <text evidence="2">The sequence shown here is derived from an EMBL/GenBank/DDBJ whole genome shotgun (WGS) entry which is preliminary data.</text>
</comment>
<organism evidence="2 3">
    <name type="scientific">Staphylococcus aureus subsp. aureus MN8</name>
    <dbReference type="NCBI Taxonomy" id="548470"/>
    <lineage>
        <taxon>Bacteria</taxon>
        <taxon>Bacillati</taxon>
        <taxon>Bacillota</taxon>
        <taxon>Bacilli</taxon>
        <taxon>Bacillales</taxon>
        <taxon>Staphylococcaceae</taxon>
        <taxon>Staphylococcus</taxon>
    </lineage>
</organism>
<accession>A0A0E1XBP5</accession>
<keyword evidence="1" id="KW-0472">Membrane</keyword>
<dbReference type="Pfam" id="PF16230">
    <property type="entry name" value="DUF4889"/>
    <property type="match status" value="1"/>
</dbReference>
<dbReference type="RefSeq" id="WP_000727324.1">
    <property type="nucleotide sequence ID" value="NZ_CM000952.1"/>
</dbReference>
<proteinExistence type="predicted"/>
<keyword evidence="1" id="KW-1133">Transmembrane helix</keyword>
<dbReference type="InterPro" id="IPR032613">
    <property type="entry name" value="DUF4889"/>
</dbReference>
<feature type="transmembrane region" description="Helical" evidence="1">
    <location>
        <begin position="7"/>
        <end position="29"/>
    </location>
</feature>
<gene>
    <name evidence="2" type="ORF">HMPREF0769_10764</name>
</gene>
<keyword evidence="1" id="KW-0812">Transmembrane</keyword>
<evidence type="ECO:0000313" key="2">
    <source>
        <dbReference type="EMBL" id="EFH96762.1"/>
    </source>
</evidence>
<dbReference type="HOGENOM" id="CLU_176335_0_0_9"/>
<sequence length="118" mass="13267">MKKKKGFGLGISLIAIMLIVCIVLVIMMMTGGKKDTYYGIMKDNATIEKMISEKDESIEKNVKLPSDADVSVKKGDFVIVYKLADSDKIIKVKKVDHDDVPHGLMMKIHDMGKMHMKH</sequence>
<evidence type="ECO:0000313" key="3">
    <source>
        <dbReference type="Proteomes" id="UP000003455"/>
    </source>
</evidence>
<reference evidence="2 3" key="1">
    <citation type="submission" date="2010-05" db="EMBL/GenBank/DDBJ databases">
        <authorList>
            <person name="Muzny D."/>
            <person name="Qin X."/>
            <person name="Buhay C."/>
            <person name="Dugan-Rocha S."/>
            <person name="Ding Y."/>
            <person name="Chen G."/>
            <person name="Hawes A."/>
            <person name="Holder M."/>
            <person name="Jhangiani S."/>
            <person name="Johnson A."/>
            <person name="Khan Z."/>
            <person name="Li Z."/>
            <person name="Liu W."/>
            <person name="Liu X."/>
            <person name="Perez L."/>
            <person name="Shen H."/>
            <person name="Wang Q."/>
            <person name="Watt J."/>
            <person name="Xi L."/>
            <person name="Xin Y."/>
            <person name="Zhou J."/>
            <person name="Deng J."/>
            <person name="Jiang H."/>
            <person name="Liu Y."/>
            <person name="Qu J."/>
            <person name="Song X.-Z."/>
            <person name="Zhang L."/>
            <person name="Villasana D."/>
            <person name="Johnson A."/>
            <person name="Liu J."/>
            <person name="Liyanage D."/>
            <person name="Lorensuhewa L."/>
            <person name="Robinson T."/>
            <person name="Song A."/>
            <person name="Song B.-B."/>
            <person name="Dinh H."/>
            <person name="Thornton R."/>
            <person name="Coyle M."/>
            <person name="Francisco L."/>
            <person name="Jackson L."/>
            <person name="Javaid M."/>
            <person name="Korchina V."/>
            <person name="Kovar C."/>
            <person name="Mata R."/>
            <person name="Mathew T."/>
            <person name="Ngo R."/>
            <person name="Nguyen L."/>
            <person name="Nguyen N."/>
            <person name="Okwuonu G."/>
            <person name="Ongeri F."/>
            <person name="Pham C."/>
            <person name="Simmons D."/>
            <person name="Wilczek-Boney K."/>
            <person name="Hale W."/>
            <person name="Jakkamsetti A."/>
            <person name="Pham P."/>
            <person name="Ruth R."/>
            <person name="San Lucas F."/>
            <person name="Warren J."/>
            <person name="Zhang J."/>
            <person name="Zhao Z."/>
            <person name="Zhou C."/>
            <person name="Zhu D."/>
            <person name="Lee S."/>
            <person name="Bess C."/>
            <person name="Blankenburg K."/>
            <person name="Forbes L."/>
            <person name="Fu Q."/>
            <person name="Gubbala S."/>
            <person name="Hirani K."/>
            <person name="Jayaseelan J.C."/>
            <person name="Lara F."/>
            <person name="Munidasa M."/>
            <person name="Palculict T."/>
            <person name="Patil S."/>
            <person name="Pu L.-L."/>
            <person name="Saada N."/>
            <person name="Tang L."/>
            <person name="Weissenberger G."/>
            <person name="Zhu Y."/>
            <person name="Hemphill L."/>
            <person name="Shang Y."/>
            <person name="Youmans B."/>
            <person name="Ayvaz T."/>
            <person name="Ross M."/>
            <person name="Santibanez J."/>
            <person name="Aqrawi P."/>
            <person name="Gross S."/>
            <person name="Joshi V."/>
            <person name="Fowler G."/>
            <person name="Nazareth L."/>
            <person name="Reid J."/>
            <person name="Worley K."/>
            <person name="Petrosino J."/>
            <person name="Highlander S."/>
            <person name="Gibbs R."/>
        </authorList>
    </citation>
    <scope>NUCLEOTIDE SEQUENCE [LARGE SCALE GENOMIC DNA]</scope>
    <source>
        <strain evidence="2 3">MN8</strain>
    </source>
</reference>
<evidence type="ECO:0008006" key="4">
    <source>
        <dbReference type="Google" id="ProtNLM"/>
    </source>
</evidence>
<protein>
    <recommendedName>
        <fullName evidence="4">DUF4889 domain-containing protein</fullName>
    </recommendedName>
</protein>
<name>A0A0E1XBP5_STAAU</name>
<dbReference type="Proteomes" id="UP000003455">
    <property type="component" value="Chromosome"/>
</dbReference>
<dbReference type="EMBL" id="ACJA02000001">
    <property type="protein sequence ID" value="EFH96762.1"/>
    <property type="molecule type" value="Genomic_DNA"/>
</dbReference>
<evidence type="ECO:0000256" key="1">
    <source>
        <dbReference type="SAM" id="Phobius"/>
    </source>
</evidence>
<dbReference type="AlphaFoldDB" id="A0A0E1XBP5"/>